<comment type="caution">
    <text evidence="3">Lacks conserved residue(s) required for the propagation of feature annotation.</text>
</comment>
<keyword evidence="1" id="KW-0805">Transcription regulation</keyword>
<dbReference type="Pfam" id="PF03514">
    <property type="entry name" value="GRAS"/>
    <property type="match status" value="1"/>
</dbReference>
<evidence type="ECO:0000256" key="4">
    <source>
        <dbReference type="SAM" id="MobiDB-lite"/>
    </source>
</evidence>
<dbReference type="EMBL" id="JANAVB010035820">
    <property type="protein sequence ID" value="KAJ6804563.1"/>
    <property type="molecule type" value="Genomic_DNA"/>
</dbReference>
<feature type="compositionally biased region" description="Low complexity" evidence="4">
    <location>
        <begin position="159"/>
        <end position="180"/>
    </location>
</feature>
<organism evidence="5 6">
    <name type="scientific">Iris pallida</name>
    <name type="common">Sweet iris</name>
    <dbReference type="NCBI Taxonomy" id="29817"/>
    <lineage>
        <taxon>Eukaryota</taxon>
        <taxon>Viridiplantae</taxon>
        <taxon>Streptophyta</taxon>
        <taxon>Embryophyta</taxon>
        <taxon>Tracheophyta</taxon>
        <taxon>Spermatophyta</taxon>
        <taxon>Magnoliopsida</taxon>
        <taxon>Liliopsida</taxon>
        <taxon>Asparagales</taxon>
        <taxon>Iridaceae</taxon>
        <taxon>Iridoideae</taxon>
        <taxon>Irideae</taxon>
        <taxon>Iris</taxon>
    </lineage>
</organism>
<protein>
    <submittedName>
        <fullName evidence="5">Scarecrow-like protein 8</fullName>
    </submittedName>
</protein>
<gene>
    <name evidence="5" type="ORF">M6B38_183865</name>
</gene>
<keyword evidence="6" id="KW-1185">Reference proteome</keyword>
<dbReference type="PANTHER" id="PTHR31636">
    <property type="entry name" value="OSJNBA0084A10.13 PROTEIN-RELATED"/>
    <property type="match status" value="1"/>
</dbReference>
<dbReference type="InterPro" id="IPR005202">
    <property type="entry name" value="TF_GRAS"/>
</dbReference>
<dbReference type="PROSITE" id="PS50985">
    <property type="entry name" value="GRAS"/>
    <property type="match status" value="1"/>
</dbReference>
<feature type="region of interest" description="SAW" evidence="3">
    <location>
        <begin position="490"/>
        <end position="566"/>
    </location>
</feature>
<evidence type="ECO:0000313" key="5">
    <source>
        <dbReference type="EMBL" id="KAJ6804563.1"/>
    </source>
</evidence>
<evidence type="ECO:0000256" key="3">
    <source>
        <dbReference type="PROSITE-ProRule" id="PRU01191"/>
    </source>
</evidence>
<keyword evidence="2" id="KW-0804">Transcription</keyword>
<dbReference type="AlphaFoldDB" id="A0AAX6EKJ7"/>
<reference evidence="5" key="2">
    <citation type="submission" date="2023-04" db="EMBL/GenBank/DDBJ databases">
        <authorList>
            <person name="Bruccoleri R.E."/>
            <person name="Oakeley E.J."/>
            <person name="Faust A.-M."/>
            <person name="Dessus-Babus S."/>
            <person name="Altorfer M."/>
            <person name="Burckhardt D."/>
            <person name="Oertli M."/>
            <person name="Naumann U."/>
            <person name="Petersen F."/>
            <person name="Wong J."/>
        </authorList>
    </citation>
    <scope>NUCLEOTIDE SEQUENCE</scope>
    <source>
        <strain evidence="5">GSM-AAB239-AS_SAM_17_03QT</strain>
        <tissue evidence="5">Leaf</tissue>
    </source>
</reference>
<comment type="similarity">
    <text evidence="3">Belongs to the GRAS family.</text>
</comment>
<feature type="short sequence motif" description="VHIID" evidence="3">
    <location>
        <begin position="295"/>
        <end position="299"/>
    </location>
</feature>
<sequence>MASGYPGRDLRGSFGFGTGSSLYASYQQVADGGGGGGGGMLKRSVSELERQQQQMQQALLLRSVKQRTNRSPVQEVSLSSSSTSGFYFRNTYPQAEASFVESERKSTSMRNQLQELERRLLLDDEDDAVSVTAGSAATTSEWSDVMDQLLSPPPAAPVSTHNAPSPSPSTSSSASSSASCSPSLSTSRQLLLDTATAIADGNFETAASNLAVLKRAANVRGDPDQRLTAMMLSALLNRTGSPSSAAAAAHPFAELCSLEHQTATQMMYDISPCFKLGLMAANLAILDATRDQPKIHVVDFDIGQGGQYAALIHAVAERSRQIPSLLPPSLKITAVSDPTLSFASPAATNNLKLIGDKIAKLSSRLGLNVRFGVVHKRTSELDATALGCEQGEALAVNFSFVLSKIADESVSPANPRDELLRRVKSLGPKVVTVVEQEVNFNTAPFPARFTDACSYYGSLLDSLDALAGRDSADRARVEACLGRKVANAVAREGPDRLERPEVFGKWRARMGMAGLKPVEFGPAVVEPVRSRFGSFRSVPGFTFKEEAGGLGFGWMGRVLTVASAWR</sequence>
<evidence type="ECO:0000256" key="2">
    <source>
        <dbReference type="ARBA" id="ARBA00023163"/>
    </source>
</evidence>
<feature type="region of interest" description="Disordered" evidence="4">
    <location>
        <begin position="132"/>
        <end position="180"/>
    </location>
</feature>
<dbReference type="Proteomes" id="UP001140949">
    <property type="component" value="Unassembled WGS sequence"/>
</dbReference>
<evidence type="ECO:0000256" key="1">
    <source>
        <dbReference type="ARBA" id="ARBA00023015"/>
    </source>
</evidence>
<name>A0AAX6EKJ7_IRIPA</name>
<comment type="caution">
    <text evidence="5">The sequence shown here is derived from an EMBL/GenBank/DDBJ whole genome shotgun (WGS) entry which is preliminary data.</text>
</comment>
<reference evidence="5" key="1">
    <citation type="journal article" date="2023" name="GigaByte">
        <title>Genome assembly of the bearded iris, Iris pallida Lam.</title>
        <authorList>
            <person name="Bruccoleri R.E."/>
            <person name="Oakeley E.J."/>
            <person name="Faust A.M.E."/>
            <person name="Altorfer M."/>
            <person name="Dessus-Babus S."/>
            <person name="Burckhardt D."/>
            <person name="Oertli M."/>
            <person name="Naumann U."/>
            <person name="Petersen F."/>
            <person name="Wong J."/>
        </authorList>
    </citation>
    <scope>NUCLEOTIDE SEQUENCE</scope>
    <source>
        <strain evidence="5">GSM-AAB239-AS_SAM_17_03QT</strain>
    </source>
</reference>
<proteinExistence type="inferred from homology"/>
<evidence type="ECO:0000313" key="6">
    <source>
        <dbReference type="Proteomes" id="UP001140949"/>
    </source>
</evidence>
<feature type="region of interest" description="Leucine repeat I (LRI)" evidence="3">
    <location>
        <begin position="185"/>
        <end position="245"/>
    </location>
</feature>
<accession>A0AAX6EKJ7</accession>